<dbReference type="Proteomes" id="UP001231587">
    <property type="component" value="Unassembled WGS sequence"/>
</dbReference>
<keyword evidence="3" id="KW-0804">Transcription</keyword>
<sequence length="289" mass="33471">MKNIPNITFQKDENTTDFEFINLTTLFDKLSHVEDHNPTQPHRISFFALLVVTQGTGSHQIDLIDYEIKSGTVLKIAKGQVHAFQKNPNYQGYLILFTESFVLHYFSKSSINLISHLYNHYLFSPISNEISLNETFLSQLKSEIQEDNSVTQKNIIASVINIYLLQLERHAKTKVFENYNPKHLDVFIAFKNLVENHFTTTRNVQDYSEMLSISRKLLNQLVKNITLNTAKVYIDNYVVLEAKRNIITTKQSIKEIAFEMGFDEVTNFTKFFKKNTGVSPKVFKSEVNQ</sequence>
<evidence type="ECO:0000313" key="6">
    <source>
        <dbReference type="EMBL" id="MDQ0336440.1"/>
    </source>
</evidence>
<dbReference type="PANTHER" id="PTHR43280:SF32">
    <property type="entry name" value="TRANSCRIPTIONAL REGULATORY PROTEIN"/>
    <property type="match status" value="1"/>
</dbReference>
<dbReference type="OrthoDB" id="1096411at2"/>
<dbReference type="GO" id="GO:0043565">
    <property type="term" value="F:sequence-specific DNA binding"/>
    <property type="evidence" value="ECO:0007669"/>
    <property type="project" value="InterPro"/>
</dbReference>
<dbReference type="SUPFAM" id="SSF46689">
    <property type="entry name" value="Homeodomain-like"/>
    <property type="match status" value="1"/>
</dbReference>
<dbReference type="InterPro" id="IPR003313">
    <property type="entry name" value="AraC-bd"/>
</dbReference>
<dbReference type="Pfam" id="PF02311">
    <property type="entry name" value="AraC_binding"/>
    <property type="match status" value="1"/>
</dbReference>
<evidence type="ECO:0000313" key="5">
    <source>
        <dbReference type="EMBL" id="MBP1841140.1"/>
    </source>
</evidence>
<dbReference type="GO" id="GO:0003700">
    <property type="term" value="F:DNA-binding transcription factor activity"/>
    <property type="evidence" value="ECO:0007669"/>
    <property type="project" value="InterPro"/>
</dbReference>
<dbReference type="RefSeq" id="WP_057779392.1">
    <property type="nucleotide sequence ID" value="NZ_JAGGJQ010000009.1"/>
</dbReference>
<feature type="domain" description="HTH araC/xylS-type" evidence="4">
    <location>
        <begin position="188"/>
        <end position="286"/>
    </location>
</feature>
<dbReference type="InterPro" id="IPR020449">
    <property type="entry name" value="Tscrpt_reg_AraC-type_HTH"/>
</dbReference>
<keyword evidence="8" id="KW-1185">Reference proteome</keyword>
<evidence type="ECO:0000256" key="1">
    <source>
        <dbReference type="ARBA" id="ARBA00023015"/>
    </source>
</evidence>
<dbReference type="Pfam" id="PF12833">
    <property type="entry name" value="HTH_18"/>
    <property type="match status" value="1"/>
</dbReference>
<dbReference type="PANTHER" id="PTHR43280">
    <property type="entry name" value="ARAC-FAMILY TRANSCRIPTIONAL REGULATOR"/>
    <property type="match status" value="1"/>
</dbReference>
<evidence type="ECO:0000313" key="8">
    <source>
        <dbReference type="Proteomes" id="UP001231587"/>
    </source>
</evidence>
<dbReference type="Gene3D" id="1.10.10.60">
    <property type="entry name" value="Homeodomain-like"/>
    <property type="match status" value="1"/>
</dbReference>
<dbReference type="InterPro" id="IPR009057">
    <property type="entry name" value="Homeodomain-like_sf"/>
</dbReference>
<dbReference type="PROSITE" id="PS01124">
    <property type="entry name" value="HTH_ARAC_FAMILY_2"/>
    <property type="match status" value="1"/>
</dbReference>
<dbReference type="SUPFAM" id="SSF51215">
    <property type="entry name" value="Regulatory protein AraC"/>
    <property type="match status" value="1"/>
</dbReference>
<keyword evidence="1" id="KW-0805">Transcription regulation</keyword>
<protein>
    <submittedName>
        <fullName evidence="5">AraC-like DNA-binding protein</fullName>
    </submittedName>
</protein>
<reference evidence="5" key="1">
    <citation type="submission" date="2021-03" db="EMBL/GenBank/DDBJ databases">
        <title>Genomic Encyclopedia of Type Strains, Phase IV (KMG-IV): sequencing the most valuable type-strain genomes for metagenomic binning, comparative biology and taxonomic classification.</title>
        <authorList>
            <person name="Goeker M."/>
        </authorList>
    </citation>
    <scope>NUCLEOTIDE SEQUENCE</scope>
    <source>
        <strain evidence="5">DSM 15523</strain>
        <strain evidence="6 8">DSM 16476</strain>
    </source>
</reference>
<evidence type="ECO:0000313" key="7">
    <source>
        <dbReference type="Proteomes" id="UP001138672"/>
    </source>
</evidence>
<dbReference type="InterPro" id="IPR018060">
    <property type="entry name" value="HTH_AraC"/>
</dbReference>
<name>A0A9X0YLA8_9FLAO</name>
<organism evidence="5 7">
    <name type="scientific">Formosa algae</name>
    <dbReference type="NCBI Taxonomy" id="225843"/>
    <lineage>
        <taxon>Bacteria</taxon>
        <taxon>Pseudomonadati</taxon>
        <taxon>Bacteroidota</taxon>
        <taxon>Flavobacteriia</taxon>
        <taxon>Flavobacteriales</taxon>
        <taxon>Flavobacteriaceae</taxon>
        <taxon>Formosa</taxon>
    </lineage>
</organism>
<evidence type="ECO:0000256" key="3">
    <source>
        <dbReference type="ARBA" id="ARBA00023163"/>
    </source>
</evidence>
<dbReference type="EMBL" id="JAGGJQ010000009">
    <property type="protein sequence ID" value="MBP1841140.1"/>
    <property type="molecule type" value="Genomic_DNA"/>
</dbReference>
<evidence type="ECO:0000259" key="4">
    <source>
        <dbReference type="PROSITE" id="PS01124"/>
    </source>
</evidence>
<dbReference type="AlphaFoldDB" id="A0A9X0YLA8"/>
<proteinExistence type="predicted"/>
<keyword evidence="2 5" id="KW-0238">DNA-binding</keyword>
<dbReference type="EMBL" id="JAUSUU010000009">
    <property type="protein sequence ID" value="MDQ0336440.1"/>
    <property type="molecule type" value="Genomic_DNA"/>
</dbReference>
<dbReference type="SMART" id="SM00342">
    <property type="entry name" value="HTH_ARAC"/>
    <property type="match status" value="1"/>
</dbReference>
<dbReference type="PRINTS" id="PR00032">
    <property type="entry name" value="HTHARAC"/>
</dbReference>
<dbReference type="Proteomes" id="UP001138672">
    <property type="component" value="Unassembled WGS sequence"/>
</dbReference>
<dbReference type="InterPro" id="IPR037923">
    <property type="entry name" value="HTH-like"/>
</dbReference>
<accession>A0A9X0YLA8</accession>
<comment type="caution">
    <text evidence="5">The sequence shown here is derived from an EMBL/GenBank/DDBJ whole genome shotgun (WGS) entry which is preliminary data.</text>
</comment>
<evidence type="ECO:0000256" key="2">
    <source>
        <dbReference type="ARBA" id="ARBA00023125"/>
    </source>
</evidence>
<gene>
    <name evidence="5" type="ORF">J2Z56_003072</name>
    <name evidence="6" type="ORF">J2Z57_002894</name>
</gene>